<feature type="transmembrane region" description="Helical" evidence="1">
    <location>
        <begin position="198"/>
        <end position="222"/>
    </location>
</feature>
<proteinExistence type="predicted"/>
<keyword evidence="1" id="KW-0812">Transmembrane</keyword>
<feature type="transmembrane region" description="Helical" evidence="1">
    <location>
        <begin position="67"/>
        <end position="86"/>
    </location>
</feature>
<dbReference type="PANTHER" id="PTHR34821">
    <property type="entry name" value="INNER MEMBRANE PROTEIN YDCZ"/>
    <property type="match status" value="1"/>
</dbReference>
<keyword evidence="3" id="KW-1185">Reference proteome</keyword>
<comment type="caution">
    <text evidence="2">The sequence shown here is derived from an EMBL/GenBank/DDBJ whole genome shotgun (WGS) entry which is preliminary data.</text>
</comment>
<feature type="transmembrane region" description="Helical" evidence="1">
    <location>
        <begin position="234"/>
        <end position="254"/>
    </location>
</feature>
<evidence type="ECO:0000313" key="2">
    <source>
        <dbReference type="EMBL" id="MFC0681266.1"/>
    </source>
</evidence>
<dbReference type="Pfam" id="PF04657">
    <property type="entry name" value="DMT_YdcZ"/>
    <property type="match status" value="2"/>
</dbReference>
<evidence type="ECO:0000313" key="3">
    <source>
        <dbReference type="Proteomes" id="UP001589896"/>
    </source>
</evidence>
<protein>
    <submittedName>
        <fullName evidence="2">DMT family transporter</fullName>
    </submittedName>
</protein>
<gene>
    <name evidence="2" type="ORF">ACFFGH_25835</name>
</gene>
<organism evidence="2 3">
    <name type="scientific">Lysobacter korlensis</name>
    <dbReference type="NCBI Taxonomy" id="553636"/>
    <lineage>
        <taxon>Bacteria</taxon>
        <taxon>Pseudomonadati</taxon>
        <taxon>Pseudomonadota</taxon>
        <taxon>Gammaproteobacteria</taxon>
        <taxon>Lysobacterales</taxon>
        <taxon>Lysobacteraceae</taxon>
        <taxon>Lysobacter</taxon>
    </lineage>
</organism>
<accession>A0ABV6RWB4</accession>
<reference evidence="2 3" key="1">
    <citation type="submission" date="2024-09" db="EMBL/GenBank/DDBJ databases">
        <authorList>
            <person name="Sun Q."/>
            <person name="Mori K."/>
        </authorList>
    </citation>
    <scope>NUCLEOTIDE SEQUENCE [LARGE SCALE GENOMIC DNA]</scope>
    <source>
        <strain evidence="2 3">KCTC 23076</strain>
    </source>
</reference>
<feature type="transmembrane region" description="Helical" evidence="1">
    <location>
        <begin position="92"/>
        <end position="112"/>
    </location>
</feature>
<feature type="transmembrane region" description="Helical" evidence="1">
    <location>
        <begin position="164"/>
        <end position="186"/>
    </location>
</feature>
<feature type="transmembrane region" description="Helical" evidence="1">
    <location>
        <begin position="34"/>
        <end position="60"/>
    </location>
</feature>
<dbReference type="InterPro" id="IPR006750">
    <property type="entry name" value="YdcZ"/>
</dbReference>
<feature type="transmembrane region" description="Helical" evidence="1">
    <location>
        <begin position="124"/>
        <end position="144"/>
    </location>
</feature>
<sequence length="310" mass="31195">MILHAVALTVGTLLAVQASVNLQLNKGLRSPFAAAAVQLAAAWVALLVVTLASGAAAALADADRVPGWVLLAGLASPIYITSGILLVPRLGAVATVGLWVAGQMLASAVLDVTGAFGVPAKPGGAELIAGVALVLVGILVVISGDPSRPVPGNGSTARAWRAPGWLLLGMAAGALLPIQGAINALLREEIGAAAPVALISFTVAVVVALLVLAVLLCARATPWPDLPGLRRVPWWGWVGGLCAALYVTSTFLLIPDIGAAATVSLTVAGQQLGSALIDHWGLLGLPRRRVTTLRAAGIAMLLAGSLAVQL</sequence>
<keyword evidence="1" id="KW-0472">Membrane</keyword>
<dbReference type="RefSeq" id="WP_386673724.1">
    <property type="nucleotide sequence ID" value="NZ_JBHLTG010000007.1"/>
</dbReference>
<evidence type="ECO:0000256" key="1">
    <source>
        <dbReference type="SAM" id="Phobius"/>
    </source>
</evidence>
<dbReference type="Proteomes" id="UP001589896">
    <property type="component" value="Unassembled WGS sequence"/>
</dbReference>
<keyword evidence="1" id="KW-1133">Transmembrane helix</keyword>
<dbReference type="EMBL" id="JBHLTG010000007">
    <property type="protein sequence ID" value="MFC0681266.1"/>
    <property type="molecule type" value="Genomic_DNA"/>
</dbReference>
<dbReference type="PANTHER" id="PTHR34821:SF2">
    <property type="entry name" value="INNER MEMBRANE PROTEIN YDCZ"/>
    <property type="match status" value="1"/>
</dbReference>
<name>A0ABV6RWB4_9GAMM</name>